<feature type="transmembrane region" description="Helical" evidence="1">
    <location>
        <begin position="70"/>
        <end position="90"/>
    </location>
</feature>
<accession>A0A1K1P8J7</accession>
<feature type="transmembrane region" description="Helical" evidence="1">
    <location>
        <begin position="208"/>
        <end position="227"/>
    </location>
</feature>
<keyword evidence="1" id="KW-0472">Membrane</keyword>
<feature type="transmembrane region" description="Helical" evidence="1">
    <location>
        <begin position="175"/>
        <end position="196"/>
    </location>
</feature>
<feature type="transmembrane region" description="Helical" evidence="1">
    <location>
        <begin position="102"/>
        <end position="123"/>
    </location>
</feature>
<evidence type="ECO:0000313" key="3">
    <source>
        <dbReference type="Proteomes" id="UP000183461"/>
    </source>
</evidence>
<feature type="transmembrane region" description="Helical" evidence="1">
    <location>
        <begin position="12"/>
        <end position="32"/>
    </location>
</feature>
<evidence type="ECO:0000256" key="1">
    <source>
        <dbReference type="SAM" id="Phobius"/>
    </source>
</evidence>
<dbReference type="EMBL" id="FPIP01000007">
    <property type="protein sequence ID" value="SFW43908.1"/>
    <property type="molecule type" value="Genomic_DNA"/>
</dbReference>
<gene>
    <name evidence="2" type="ORF">SAMN02910280_2582</name>
</gene>
<organism evidence="2 3">
    <name type="scientific">Ruminococcus flavefaciens</name>
    <dbReference type="NCBI Taxonomy" id="1265"/>
    <lineage>
        <taxon>Bacteria</taxon>
        <taxon>Bacillati</taxon>
        <taxon>Bacillota</taxon>
        <taxon>Clostridia</taxon>
        <taxon>Eubacteriales</taxon>
        <taxon>Oscillospiraceae</taxon>
        <taxon>Ruminococcus</taxon>
    </lineage>
</organism>
<feature type="transmembrane region" description="Helical" evidence="1">
    <location>
        <begin position="38"/>
        <end position="58"/>
    </location>
</feature>
<name>A0A1K1P8J7_RUMFL</name>
<sequence>MLHKVRNDRDYFVAFIIAIFISFIVNILSQFSWFPLCIHSPASFLYSFIIIAWGAAVAQRIIHKRIRRHIVAIAVFLLMLFIVRICRWMLFTHSAIANRYLYYLFYISFISLPMLSFSAASYVSRDESADMPALIKVFWGVTGLLMLSVITNDIHHFVLSVTKTSDTSDHISYHWLYYVIFVWSFVVTLGSFILLIKKCKLSQCRRKWYIPIIPAAAVFVLIIVYYICDGSSPQIYGISLYNIQEIYLFLYMGLWEGCIRIGLVPSNTGYNRLFEITHINAEMESADRKTVYYSIDYSDTEGNIDYSRKTYTIKGGSVTWSEDISALNRLNHDIEDVTELIEGENDLIEAENKFTAEKITSETQNRLYDKIAQHTHPQLVKIDEIMNGSDELENKIERCLLLGTYVKRCSNLMLAADNCRTMSTKELYLSIKESIEQMGFLGIACELSVGEMKELSPGKIITAYDVFEAVIESVMDKASALFVKICPDETVLLAIETDHEVDTDKITIRNPYLKLTSYTDDDIQHIALTIGGTVNG</sequence>
<proteinExistence type="predicted"/>
<keyword evidence="1" id="KW-1133">Transmembrane helix</keyword>
<feature type="transmembrane region" description="Helical" evidence="1">
    <location>
        <begin position="135"/>
        <end position="155"/>
    </location>
</feature>
<dbReference type="Proteomes" id="UP000183461">
    <property type="component" value="Unassembled WGS sequence"/>
</dbReference>
<reference evidence="2 3" key="1">
    <citation type="submission" date="2016-11" db="EMBL/GenBank/DDBJ databases">
        <authorList>
            <person name="Jaros S."/>
            <person name="Januszkiewicz K."/>
            <person name="Wedrychowicz H."/>
        </authorList>
    </citation>
    <scope>NUCLEOTIDE SEQUENCE [LARGE SCALE GENOMIC DNA]</scope>
    <source>
        <strain evidence="2 3">YL228</strain>
    </source>
</reference>
<dbReference type="AlphaFoldDB" id="A0A1K1P8J7"/>
<evidence type="ECO:0000313" key="2">
    <source>
        <dbReference type="EMBL" id="SFW43908.1"/>
    </source>
</evidence>
<keyword evidence="1" id="KW-0812">Transmembrane</keyword>
<evidence type="ECO:0008006" key="4">
    <source>
        <dbReference type="Google" id="ProtNLM"/>
    </source>
</evidence>
<protein>
    <recommendedName>
        <fullName evidence="4">Histidine kinase N-terminal 7TM region domain-containing protein</fullName>
    </recommendedName>
</protein>